<evidence type="ECO:0000313" key="2">
    <source>
        <dbReference type="Proteomes" id="UP000233556"/>
    </source>
</evidence>
<reference evidence="2" key="1">
    <citation type="submission" date="2017-11" db="EMBL/GenBank/DDBJ databases">
        <authorList>
            <person name="Lima N.C."/>
            <person name="Parody-Merino A.M."/>
            <person name="Battley P.F."/>
            <person name="Fidler A.E."/>
            <person name="Prosdocimi F."/>
        </authorList>
    </citation>
    <scope>NUCLEOTIDE SEQUENCE [LARGE SCALE GENOMIC DNA]</scope>
</reference>
<accession>A0A2I0UJS9</accession>
<evidence type="ECO:0008006" key="3">
    <source>
        <dbReference type="Google" id="ProtNLM"/>
    </source>
</evidence>
<evidence type="ECO:0000313" key="1">
    <source>
        <dbReference type="EMBL" id="PKU46258.1"/>
    </source>
</evidence>
<dbReference type="AlphaFoldDB" id="A0A2I0UJS9"/>
<dbReference type="EMBL" id="KZ505720">
    <property type="protein sequence ID" value="PKU46258.1"/>
    <property type="molecule type" value="Genomic_DNA"/>
</dbReference>
<sequence length="123" mass="13948">MKLVRGLENKSYEEQLRELGLFSLKKRRLRGDLIALYNYLKGVTATLGGYSERSDSCLLKNNMTFEKLQCCDSFASGKPQLLCPDDQLRLVGHHHAWGKEQPAMDKELLEVDTQQGPLLPLTP</sequence>
<protein>
    <recommendedName>
        <fullName evidence="3">Rna-directed dna polymerase from mobile element jockey-like</fullName>
    </recommendedName>
</protein>
<organism evidence="1 2">
    <name type="scientific">Limosa lapponica baueri</name>
    <dbReference type="NCBI Taxonomy" id="1758121"/>
    <lineage>
        <taxon>Eukaryota</taxon>
        <taxon>Metazoa</taxon>
        <taxon>Chordata</taxon>
        <taxon>Craniata</taxon>
        <taxon>Vertebrata</taxon>
        <taxon>Euteleostomi</taxon>
        <taxon>Archelosauria</taxon>
        <taxon>Archosauria</taxon>
        <taxon>Dinosauria</taxon>
        <taxon>Saurischia</taxon>
        <taxon>Theropoda</taxon>
        <taxon>Coelurosauria</taxon>
        <taxon>Aves</taxon>
        <taxon>Neognathae</taxon>
        <taxon>Neoaves</taxon>
        <taxon>Charadriiformes</taxon>
        <taxon>Scolopacidae</taxon>
        <taxon>Limosa</taxon>
    </lineage>
</organism>
<proteinExistence type="predicted"/>
<name>A0A2I0UJS9_LIMLA</name>
<gene>
    <name evidence="1" type="ORF">llap_3426</name>
</gene>
<keyword evidence="2" id="KW-1185">Reference proteome</keyword>
<dbReference type="Proteomes" id="UP000233556">
    <property type="component" value="Unassembled WGS sequence"/>
</dbReference>
<reference evidence="2" key="2">
    <citation type="submission" date="2017-12" db="EMBL/GenBank/DDBJ databases">
        <title>Genome sequence of the Bar-tailed Godwit (Limosa lapponica baueri).</title>
        <authorList>
            <person name="Lima N.C.B."/>
            <person name="Parody-Merino A.M."/>
            <person name="Battley P.F."/>
            <person name="Fidler A.E."/>
            <person name="Prosdocimi F."/>
        </authorList>
    </citation>
    <scope>NUCLEOTIDE SEQUENCE [LARGE SCALE GENOMIC DNA]</scope>
</reference>